<keyword evidence="3" id="KW-1185">Reference proteome</keyword>
<dbReference type="OrthoDB" id="10517924at2759"/>
<keyword evidence="1" id="KW-0472">Membrane</keyword>
<comment type="caution">
    <text evidence="2">The sequence shown here is derived from an EMBL/GenBank/DDBJ whole genome shotgun (WGS) entry which is preliminary data.</text>
</comment>
<keyword evidence="1" id="KW-1133">Transmembrane helix</keyword>
<proteinExistence type="predicted"/>
<protein>
    <submittedName>
        <fullName evidence="2">Uncharacterized protein</fullName>
    </submittedName>
</protein>
<sequence length="195" mass="22293">MHIVHAPNMELWKLAVPRALTGTGRKKLNRICKYNSYPNCHSLINVSCNQLRCSCWNGMGRFCVFSFADSGSSCFIFHRPNVFPVEELITPNAKYCTFPFNMGFMPAVYTSITIVCYDVFLVLAAAILVRHFKERRECSMRPNTYMVMVIQYHIMYFVSNLTRPNLNGDVMGSHSNGGNKALILVSSRPVYHQYL</sequence>
<evidence type="ECO:0000313" key="3">
    <source>
        <dbReference type="Proteomes" id="UP000714275"/>
    </source>
</evidence>
<evidence type="ECO:0000256" key="1">
    <source>
        <dbReference type="SAM" id="Phobius"/>
    </source>
</evidence>
<keyword evidence="1" id="KW-0812">Transmembrane</keyword>
<dbReference type="EMBL" id="JABBWD010000003">
    <property type="protein sequence ID" value="KAG1782442.1"/>
    <property type="molecule type" value="Genomic_DNA"/>
</dbReference>
<name>A0A9P7A677_9AGAM</name>
<evidence type="ECO:0000313" key="2">
    <source>
        <dbReference type="EMBL" id="KAG1782442.1"/>
    </source>
</evidence>
<feature type="transmembrane region" description="Helical" evidence="1">
    <location>
        <begin position="107"/>
        <end position="132"/>
    </location>
</feature>
<accession>A0A9P7A677</accession>
<organism evidence="2 3">
    <name type="scientific">Suillus placidus</name>
    <dbReference type="NCBI Taxonomy" id="48579"/>
    <lineage>
        <taxon>Eukaryota</taxon>
        <taxon>Fungi</taxon>
        <taxon>Dikarya</taxon>
        <taxon>Basidiomycota</taxon>
        <taxon>Agaricomycotina</taxon>
        <taxon>Agaricomycetes</taxon>
        <taxon>Agaricomycetidae</taxon>
        <taxon>Boletales</taxon>
        <taxon>Suillineae</taxon>
        <taxon>Suillaceae</taxon>
        <taxon>Suillus</taxon>
    </lineage>
</organism>
<reference evidence="2" key="1">
    <citation type="journal article" date="2020" name="New Phytol.">
        <title>Comparative genomics reveals dynamic genome evolution in host specialist ectomycorrhizal fungi.</title>
        <authorList>
            <person name="Lofgren L.A."/>
            <person name="Nguyen N.H."/>
            <person name="Vilgalys R."/>
            <person name="Ruytinx J."/>
            <person name="Liao H.L."/>
            <person name="Branco S."/>
            <person name="Kuo A."/>
            <person name="LaButti K."/>
            <person name="Lipzen A."/>
            <person name="Andreopoulos W."/>
            <person name="Pangilinan J."/>
            <person name="Riley R."/>
            <person name="Hundley H."/>
            <person name="Na H."/>
            <person name="Barry K."/>
            <person name="Grigoriev I.V."/>
            <person name="Stajich J.E."/>
            <person name="Kennedy P.G."/>
        </authorList>
    </citation>
    <scope>NUCLEOTIDE SEQUENCE</scope>
    <source>
        <strain evidence="2">DOB743</strain>
    </source>
</reference>
<dbReference type="Proteomes" id="UP000714275">
    <property type="component" value="Unassembled WGS sequence"/>
</dbReference>
<gene>
    <name evidence="2" type="ORF">EV702DRAFT_382249</name>
</gene>
<dbReference type="AlphaFoldDB" id="A0A9P7A677"/>